<feature type="non-terminal residue" evidence="2">
    <location>
        <position position="130"/>
    </location>
</feature>
<feature type="compositionally biased region" description="Polar residues" evidence="1">
    <location>
        <begin position="104"/>
        <end position="114"/>
    </location>
</feature>
<protein>
    <submittedName>
        <fullName evidence="2">Uncharacterized protein</fullName>
    </submittedName>
</protein>
<comment type="caution">
    <text evidence="2">The sequence shown here is derived from an EMBL/GenBank/DDBJ whole genome shotgun (WGS) entry which is preliminary data.</text>
</comment>
<gene>
    <name evidence="2" type="ORF">CONPUDRAFT_116976</name>
</gene>
<organism evidence="2 3">
    <name type="scientific">Coniophora puteana (strain RWD-64-598)</name>
    <name type="common">Brown rot fungus</name>
    <dbReference type="NCBI Taxonomy" id="741705"/>
    <lineage>
        <taxon>Eukaryota</taxon>
        <taxon>Fungi</taxon>
        <taxon>Dikarya</taxon>
        <taxon>Basidiomycota</taxon>
        <taxon>Agaricomycotina</taxon>
        <taxon>Agaricomycetes</taxon>
        <taxon>Agaricomycetidae</taxon>
        <taxon>Boletales</taxon>
        <taxon>Coniophorineae</taxon>
        <taxon>Coniophoraceae</taxon>
        <taxon>Coniophora</taxon>
    </lineage>
</organism>
<feature type="compositionally biased region" description="Low complexity" evidence="1">
    <location>
        <begin position="14"/>
        <end position="36"/>
    </location>
</feature>
<dbReference type="GeneID" id="19199278"/>
<dbReference type="AlphaFoldDB" id="A0A5M3N077"/>
<sequence length="130" mass="13781">MPASSARVARKQGEGSSTGQTSQGQQRPPQTGQRPGLMARLVSRLVSPSNRSGREHHRWPRAIKLVSMGRATMRNLAAGDAPTARSRAERRHPVQDDGDDDESTSPSPAQSARGNSPRASAGDDASRASS</sequence>
<evidence type="ECO:0000313" key="2">
    <source>
        <dbReference type="EMBL" id="EIW84810.1"/>
    </source>
</evidence>
<name>A0A5M3N077_CONPW</name>
<dbReference type="Proteomes" id="UP000053558">
    <property type="component" value="Unassembled WGS sequence"/>
</dbReference>
<accession>A0A5M3N077</accession>
<evidence type="ECO:0000313" key="3">
    <source>
        <dbReference type="Proteomes" id="UP000053558"/>
    </source>
</evidence>
<reference evidence="3" key="1">
    <citation type="journal article" date="2012" name="Science">
        <title>The Paleozoic origin of enzymatic lignin decomposition reconstructed from 31 fungal genomes.</title>
        <authorList>
            <person name="Floudas D."/>
            <person name="Binder M."/>
            <person name="Riley R."/>
            <person name="Barry K."/>
            <person name="Blanchette R.A."/>
            <person name="Henrissat B."/>
            <person name="Martinez A.T."/>
            <person name="Otillar R."/>
            <person name="Spatafora J.W."/>
            <person name="Yadav J.S."/>
            <person name="Aerts A."/>
            <person name="Benoit I."/>
            <person name="Boyd A."/>
            <person name="Carlson A."/>
            <person name="Copeland A."/>
            <person name="Coutinho P.M."/>
            <person name="de Vries R.P."/>
            <person name="Ferreira P."/>
            <person name="Findley K."/>
            <person name="Foster B."/>
            <person name="Gaskell J."/>
            <person name="Glotzer D."/>
            <person name="Gorecki P."/>
            <person name="Heitman J."/>
            <person name="Hesse C."/>
            <person name="Hori C."/>
            <person name="Igarashi K."/>
            <person name="Jurgens J.A."/>
            <person name="Kallen N."/>
            <person name="Kersten P."/>
            <person name="Kohler A."/>
            <person name="Kuees U."/>
            <person name="Kumar T.K.A."/>
            <person name="Kuo A."/>
            <person name="LaButti K."/>
            <person name="Larrondo L.F."/>
            <person name="Lindquist E."/>
            <person name="Ling A."/>
            <person name="Lombard V."/>
            <person name="Lucas S."/>
            <person name="Lundell T."/>
            <person name="Martin R."/>
            <person name="McLaughlin D.J."/>
            <person name="Morgenstern I."/>
            <person name="Morin E."/>
            <person name="Murat C."/>
            <person name="Nagy L.G."/>
            <person name="Nolan M."/>
            <person name="Ohm R.A."/>
            <person name="Patyshakuliyeva A."/>
            <person name="Rokas A."/>
            <person name="Ruiz-Duenas F.J."/>
            <person name="Sabat G."/>
            <person name="Salamov A."/>
            <person name="Samejima M."/>
            <person name="Schmutz J."/>
            <person name="Slot J.C."/>
            <person name="St John F."/>
            <person name="Stenlid J."/>
            <person name="Sun H."/>
            <person name="Sun S."/>
            <person name="Syed K."/>
            <person name="Tsang A."/>
            <person name="Wiebenga A."/>
            <person name="Young D."/>
            <person name="Pisabarro A."/>
            <person name="Eastwood D.C."/>
            <person name="Martin F."/>
            <person name="Cullen D."/>
            <person name="Grigoriev I.V."/>
            <person name="Hibbett D.S."/>
        </authorList>
    </citation>
    <scope>NUCLEOTIDE SEQUENCE [LARGE SCALE GENOMIC DNA]</scope>
    <source>
        <strain evidence="3">RWD-64-598 SS2</strain>
    </source>
</reference>
<feature type="region of interest" description="Disordered" evidence="1">
    <location>
        <begin position="1"/>
        <end position="130"/>
    </location>
</feature>
<dbReference type="EMBL" id="JH711574">
    <property type="protein sequence ID" value="EIW84810.1"/>
    <property type="molecule type" value="Genomic_DNA"/>
</dbReference>
<dbReference type="KEGG" id="cput:CONPUDRAFT_116976"/>
<dbReference type="RefSeq" id="XP_007764497.1">
    <property type="nucleotide sequence ID" value="XM_007766307.1"/>
</dbReference>
<keyword evidence="3" id="KW-1185">Reference proteome</keyword>
<feature type="compositionally biased region" description="Low complexity" evidence="1">
    <location>
        <begin position="118"/>
        <end position="130"/>
    </location>
</feature>
<proteinExistence type="predicted"/>
<evidence type="ECO:0000256" key="1">
    <source>
        <dbReference type="SAM" id="MobiDB-lite"/>
    </source>
</evidence>